<dbReference type="OrthoDB" id="27073at2759"/>
<evidence type="ECO:0000259" key="7">
    <source>
        <dbReference type="PROSITE" id="PS50069"/>
    </source>
</evidence>
<organism evidence="8 9">
    <name type="scientific">Golovinomyces cichoracearum</name>
    <dbReference type="NCBI Taxonomy" id="62708"/>
    <lineage>
        <taxon>Eukaryota</taxon>
        <taxon>Fungi</taxon>
        <taxon>Dikarya</taxon>
        <taxon>Ascomycota</taxon>
        <taxon>Pezizomycotina</taxon>
        <taxon>Leotiomycetes</taxon>
        <taxon>Erysiphales</taxon>
        <taxon>Erysiphaceae</taxon>
        <taxon>Golovinomyces</taxon>
    </lineage>
</organism>
<dbReference type="Proteomes" id="UP000285405">
    <property type="component" value="Unassembled WGS sequence"/>
</dbReference>
<dbReference type="InterPro" id="IPR016159">
    <property type="entry name" value="Cullin_repeat-like_dom_sf"/>
</dbReference>
<proteinExistence type="inferred from homology"/>
<evidence type="ECO:0000256" key="5">
    <source>
        <dbReference type="RuleBase" id="RU003829"/>
    </source>
</evidence>
<dbReference type="SUPFAM" id="SSF46785">
    <property type="entry name" value="Winged helix' DNA-binding domain"/>
    <property type="match status" value="1"/>
</dbReference>
<dbReference type="SUPFAM" id="SSF75632">
    <property type="entry name" value="Cullin homology domain"/>
    <property type="match status" value="1"/>
</dbReference>
<dbReference type="InterPro" id="IPR036390">
    <property type="entry name" value="WH_DNA-bd_sf"/>
</dbReference>
<dbReference type="Pfam" id="PF10557">
    <property type="entry name" value="Cullin_Nedd8"/>
    <property type="match status" value="1"/>
</dbReference>
<dbReference type="AlphaFoldDB" id="A0A420HHC1"/>
<dbReference type="Pfam" id="PF00888">
    <property type="entry name" value="Cullin"/>
    <property type="match status" value="1"/>
</dbReference>
<feature type="region of interest" description="Disordered" evidence="6">
    <location>
        <begin position="1"/>
        <end position="39"/>
    </location>
</feature>
<evidence type="ECO:0000256" key="6">
    <source>
        <dbReference type="SAM" id="MobiDB-lite"/>
    </source>
</evidence>
<dbReference type="GO" id="GO:0031461">
    <property type="term" value="C:cullin-RING ubiquitin ligase complex"/>
    <property type="evidence" value="ECO:0007669"/>
    <property type="project" value="InterPro"/>
</dbReference>
<dbReference type="Gene3D" id="1.10.10.10">
    <property type="entry name" value="Winged helix-like DNA-binding domain superfamily/Winged helix DNA-binding domain"/>
    <property type="match status" value="1"/>
</dbReference>
<dbReference type="InterPro" id="IPR016158">
    <property type="entry name" value="Cullin_homology"/>
</dbReference>
<sequence>MRLRNRRGPMQAHENTSKDYPNAASSHQPPLKRKCQLPQRPTTFKRFRSTDAFSSYPCLRVDINKIMGKQPQQKNCRDLTRPLNLQPNNGAKRIPIKNLKTASRKNIEEYLAKLKEDLNSALTSIFADEPIKNPLELLCRGVEFLCRRGHAEQLFIQYRDRSQNYLEEVVLPQIEKEASPTHVETLLLVYRIWTLWSKKSTLLRSIYSYLDRSYLLNSASLPRLEDLATQQFRYIIFTKGKSEDGVRLGARVISNICDLVEYERTKQTELFDSSLLRQSIQMLHIFGIYSQLFEPEFLERSREFFLTFTSAHSNSGMKEYIHACDNLLAQETLSCDKYNFDSTTRKSLLDLAHEFLIRGCSEILLGQNELAKLIDEKDIHSLKVLYKLLCISGIQDKLKTPFERYVKSLGSQIVCNTEKEDQIVIQLLELKKTLDDIIRDAFKNDNSLFHGTRDSFSYFMNDSKSLSVWETSSSKVGEMIAKYIDLLLRGGLKAIPHSLITHVQEPDFSKSATFSSSRDEDAELDRHFDQVIELFRFIEGKDLFEAFYKKHFARRLLMARSASHDVERSMLSKLKSECGYTFTHNLEQMFKDQEVSRDEMTAYRQSFNKNGKPNLDLHVNILSAAAWPSYPDIQVNLPAEVARHLERFDRFYVNKHAGRRLTWKHSLAHSVIKAKFNKSYKELLVSAFQAIVLVLFNDIEATDSLSYTTIQQTTGLIDIELKRTLQSLACAKIRVLTKHPKGREINQTDTFTVNLNFTDPKYKIKINQIQLKETKEENQKVHEKVLQDRQYETQAAIVRIMKSRKTMTHSNLISEVIEQTKKRGAVEVSQIKLHIDKLIDKEYLERVHGGSYLYCA</sequence>
<dbReference type="Gene3D" id="1.20.1310.10">
    <property type="entry name" value="Cullin Repeats"/>
    <property type="match status" value="4"/>
</dbReference>
<dbReference type="EMBL" id="MCBR01019390">
    <property type="protein sequence ID" value="RKF56813.1"/>
    <property type="molecule type" value="Genomic_DNA"/>
</dbReference>
<comment type="similarity">
    <text evidence="1 4 5">Belongs to the cullin family.</text>
</comment>
<name>A0A420HHC1_9PEZI</name>
<dbReference type="Pfam" id="PF26557">
    <property type="entry name" value="Cullin_AB"/>
    <property type="match status" value="1"/>
</dbReference>
<dbReference type="FunFam" id="1.20.1310.10:FF:000031">
    <property type="entry name" value="Ubiquitin ligase subunit CulD"/>
    <property type="match status" value="1"/>
</dbReference>
<dbReference type="PROSITE" id="PS01256">
    <property type="entry name" value="CULLIN_1"/>
    <property type="match status" value="1"/>
</dbReference>
<dbReference type="InterPro" id="IPR036388">
    <property type="entry name" value="WH-like_DNA-bd_sf"/>
</dbReference>
<dbReference type="Gene3D" id="3.30.230.130">
    <property type="entry name" value="Cullin, Chain C, Domain 2"/>
    <property type="match status" value="1"/>
</dbReference>
<evidence type="ECO:0000313" key="9">
    <source>
        <dbReference type="Proteomes" id="UP000285405"/>
    </source>
</evidence>
<dbReference type="GO" id="GO:0031625">
    <property type="term" value="F:ubiquitin protein ligase binding"/>
    <property type="evidence" value="ECO:0007669"/>
    <property type="project" value="InterPro"/>
</dbReference>
<feature type="domain" description="Cullin family profile" evidence="7">
    <location>
        <begin position="475"/>
        <end position="729"/>
    </location>
</feature>
<comment type="caution">
    <text evidence="8">The sequence shown here is derived from an EMBL/GenBank/DDBJ whole genome shotgun (WGS) entry which is preliminary data.</text>
</comment>
<reference evidence="8 9" key="1">
    <citation type="journal article" date="2018" name="BMC Genomics">
        <title>Comparative genome analyses reveal sequence features reflecting distinct modes of host-adaptation between dicot and monocot powdery mildew.</title>
        <authorList>
            <person name="Wu Y."/>
            <person name="Ma X."/>
            <person name="Pan Z."/>
            <person name="Kale S.D."/>
            <person name="Song Y."/>
            <person name="King H."/>
            <person name="Zhang Q."/>
            <person name="Presley C."/>
            <person name="Deng X."/>
            <person name="Wei C.I."/>
            <person name="Xiao S."/>
        </authorList>
    </citation>
    <scope>NUCLEOTIDE SEQUENCE [LARGE SCALE GENOMIC DNA]</scope>
    <source>
        <strain evidence="8">UCSC1</strain>
    </source>
</reference>
<dbReference type="SMART" id="SM00182">
    <property type="entry name" value="CULLIN"/>
    <property type="match status" value="1"/>
</dbReference>
<dbReference type="InterPro" id="IPR045093">
    <property type="entry name" value="Cullin"/>
</dbReference>
<dbReference type="InterPro" id="IPR016157">
    <property type="entry name" value="Cullin_CS"/>
</dbReference>
<evidence type="ECO:0000256" key="3">
    <source>
        <dbReference type="ARBA" id="ARBA00022843"/>
    </source>
</evidence>
<dbReference type="InterPro" id="IPR059120">
    <property type="entry name" value="Cullin-like_AB"/>
</dbReference>
<dbReference type="SMART" id="SM00884">
    <property type="entry name" value="Cullin_Nedd8"/>
    <property type="match status" value="1"/>
</dbReference>
<evidence type="ECO:0000313" key="8">
    <source>
        <dbReference type="EMBL" id="RKF56813.1"/>
    </source>
</evidence>
<dbReference type="FunFam" id="1.10.10.10:FF:000014">
    <property type="entry name" value="Cullin 1"/>
    <property type="match status" value="1"/>
</dbReference>
<dbReference type="PANTHER" id="PTHR11932">
    <property type="entry name" value="CULLIN"/>
    <property type="match status" value="1"/>
</dbReference>
<accession>A0A420HHC1</accession>
<dbReference type="InterPro" id="IPR019559">
    <property type="entry name" value="Cullin_neddylation_domain"/>
</dbReference>
<keyword evidence="2" id="KW-1017">Isopeptide bond</keyword>
<evidence type="ECO:0000256" key="2">
    <source>
        <dbReference type="ARBA" id="ARBA00022499"/>
    </source>
</evidence>
<dbReference type="InterPro" id="IPR001373">
    <property type="entry name" value="Cullin_N"/>
</dbReference>
<dbReference type="InterPro" id="IPR036317">
    <property type="entry name" value="Cullin_homology_sf"/>
</dbReference>
<gene>
    <name evidence="8" type="ORF">GcC1_193035</name>
</gene>
<dbReference type="PROSITE" id="PS50069">
    <property type="entry name" value="CULLIN_2"/>
    <property type="match status" value="1"/>
</dbReference>
<protein>
    <submittedName>
        <fullName evidence="8">Cullin-4A</fullName>
    </submittedName>
</protein>
<dbReference type="GO" id="GO:0006511">
    <property type="term" value="P:ubiquitin-dependent protein catabolic process"/>
    <property type="evidence" value="ECO:0007669"/>
    <property type="project" value="InterPro"/>
</dbReference>
<dbReference type="SUPFAM" id="SSF74788">
    <property type="entry name" value="Cullin repeat-like"/>
    <property type="match status" value="1"/>
</dbReference>
<evidence type="ECO:0000256" key="1">
    <source>
        <dbReference type="ARBA" id="ARBA00006019"/>
    </source>
</evidence>
<keyword evidence="3" id="KW-0832">Ubl conjugation</keyword>
<evidence type="ECO:0000256" key="4">
    <source>
        <dbReference type="PROSITE-ProRule" id="PRU00330"/>
    </source>
</evidence>